<name>A0ACB9EUJ5_9ASTR</name>
<dbReference type="Proteomes" id="UP001056120">
    <property type="component" value="Linkage Group LG17"/>
</dbReference>
<reference evidence="1 2" key="2">
    <citation type="journal article" date="2022" name="Mol. Ecol. Resour.">
        <title>The genomes of chicory, endive, great burdock and yacon provide insights into Asteraceae paleo-polyploidization history and plant inulin production.</title>
        <authorList>
            <person name="Fan W."/>
            <person name="Wang S."/>
            <person name="Wang H."/>
            <person name="Wang A."/>
            <person name="Jiang F."/>
            <person name="Liu H."/>
            <person name="Zhao H."/>
            <person name="Xu D."/>
            <person name="Zhang Y."/>
        </authorList>
    </citation>
    <scope>NUCLEOTIDE SEQUENCE [LARGE SCALE GENOMIC DNA]</scope>
    <source>
        <strain evidence="2">cv. Yunnan</strain>
        <tissue evidence="1">Leaves</tissue>
    </source>
</reference>
<comment type="caution">
    <text evidence="1">The sequence shown here is derived from an EMBL/GenBank/DDBJ whole genome shotgun (WGS) entry which is preliminary data.</text>
</comment>
<evidence type="ECO:0000313" key="2">
    <source>
        <dbReference type="Proteomes" id="UP001056120"/>
    </source>
</evidence>
<evidence type="ECO:0000313" key="1">
    <source>
        <dbReference type="EMBL" id="KAI3762629.1"/>
    </source>
</evidence>
<keyword evidence="2" id="KW-1185">Reference proteome</keyword>
<organism evidence="1 2">
    <name type="scientific">Smallanthus sonchifolius</name>
    <dbReference type="NCBI Taxonomy" id="185202"/>
    <lineage>
        <taxon>Eukaryota</taxon>
        <taxon>Viridiplantae</taxon>
        <taxon>Streptophyta</taxon>
        <taxon>Embryophyta</taxon>
        <taxon>Tracheophyta</taxon>
        <taxon>Spermatophyta</taxon>
        <taxon>Magnoliopsida</taxon>
        <taxon>eudicotyledons</taxon>
        <taxon>Gunneridae</taxon>
        <taxon>Pentapetalae</taxon>
        <taxon>asterids</taxon>
        <taxon>campanulids</taxon>
        <taxon>Asterales</taxon>
        <taxon>Asteraceae</taxon>
        <taxon>Asteroideae</taxon>
        <taxon>Heliantheae alliance</taxon>
        <taxon>Millerieae</taxon>
        <taxon>Smallanthus</taxon>
    </lineage>
</organism>
<protein>
    <submittedName>
        <fullName evidence="1">Uncharacterized protein</fullName>
    </submittedName>
</protein>
<accession>A0ACB9EUJ5</accession>
<gene>
    <name evidence="1" type="ORF">L1987_53066</name>
</gene>
<reference evidence="2" key="1">
    <citation type="journal article" date="2022" name="Mol. Ecol. Resour.">
        <title>The genomes of chicory, endive, great burdock and yacon provide insights into Asteraceae palaeo-polyploidization history and plant inulin production.</title>
        <authorList>
            <person name="Fan W."/>
            <person name="Wang S."/>
            <person name="Wang H."/>
            <person name="Wang A."/>
            <person name="Jiang F."/>
            <person name="Liu H."/>
            <person name="Zhao H."/>
            <person name="Xu D."/>
            <person name="Zhang Y."/>
        </authorList>
    </citation>
    <scope>NUCLEOTIDE SEQUENCE [LARGE SCALE GENOMIC DNA]</scope>
    <source>
        <strain evidence="2">cv. Yunnan</strain>
    </source>
</reference>
<proteinExistence type="predicted"/>
<sequence length="71" mass="8123">MTRSTILFPNCINFFLKSAIAAQTRYPHLGFYKRHAATLEACTERLKIEVSVFRSCWTTQTPPKLPLSGVY</sequence>
<dbReference type="EMBL" id="CM042034">
    <property type="protein sequence ID" value="KAI3762629.1"/>
    <property type="molecule type" value="Genomic_DNA"/>
</dbReference>